<dbReference type="EMBL" id="CAJRST010037777">
    <property type="protein sequence ID" value="CAG6003676.1"/>
    <property type="molecule type" value="Genomic_DNA"/>
</dbReference>
<dbReference type="PANTHER" id="PTHR31353">
    <property type="entry name" value="FAM98"/>
    <property type="match status" value="1"/>
</dbReference>
<keyword evidence="4" id="KW-1185">Reference proteome</keyword>
<dbReference type="InterPro" id="IPR018797">
    <property type="entry name" value="FAM98"/>
</dbReference>
<dbReference type="OrthoDB" id="512356at2759"/>
<dbReference type="GO" id="GO:0072669">
    <property type="term" value="C:tRNA-splicing ligase complex"/>
    <property type="evidence" value="ECO:0007669"/>
    <property type="project" value="TreeGrafter"/>
</dbReference>
<comment type="similarity">
    <text evidence="1">Belongs to the FAM98 family.</text>
</comment>
<protein>
    <submittedName>
        <fullName evidence="3">(Atlantic silverside) hypothetical protein</fullName>
    </submittedName>
</protein>
<dbReference type="Pfam" id="PF10239">
    <property type="entry name" value="DUF2465"/>
    <property type="match status" value="1"/>
</dbReference>
<evidence type="ECO:0000256" key="1">
    <source>
        <dbReference type="ARBA" id="ARBA00007218"/>
    </source>
</evidence>
<evidence type="ECO:0000313" key="3">
    <source>
        <dbReference type="EMBL" id="CAG6003676.1"/>
    </source>
</evidence>
<accession>A0A8S4BV63</accession>
<evidence type="ECO:0000313" key="4">
    <source>
        <dbReference type="Proteomes" id="UP000677803"/>
    </source>
</evidence>
<reference evidence="3" key="1">
    <citation type="submission" date="2021-05" db="EMBL/GenBank/DDBJ databases">
        <authorList>
            <person name="Tigano A."/>
        </authorList>
    </citation>
    <scope>NUCLEOTIDE SEQUENCE</scope>
</reference>
<comment type="caution">
    <text evidence="3">The sequence shown here is derived from an EMBL/GenBank/DDBJ whole genome shotgun (WGS) entry which is preliminary data.</text>
</comment>
<gene>
    <name evidence="3" type="ORF">MMEN_LOCUS18429</name>
</gene>
<feature type="region of interest" description="Disordered" evidence="2">
    <location>
        <begin position="297"/>
        <end position="346"/>
    </location>
</feature>
<sequence>MERSAKTVSAIKTLGYPGGSCLARCRCDELPCPLVSWLSAELRAVCPELRDSCMSGKVLLVGELRQLLSSLFYPLMLTTEVLEPSVLSNVTEFLVAELQAARIIKHMELHPEEHSTGEETVKDQRVEGPLDDVAESCQGHGDSDALDTNRRKAEMQAEWILILRALGLDASSQFDDVLSQVKSMLSQLPDGDMTSPLLNSPLSSEHWMKVKEINQILSDDYKCRRHMMIKRFQVTLESFAWGEKQKERSVALASVPPLASLTGSSQVSLSLLLASRADQSFIEPVKAGTSTPIYKTLMGSVPDRGGRPGEIEPPMPSWGERRTQGNRWGKGGGHHNRQRKKKGKKE</sequence>
<dbReference type="PANTHER" id="PTHR31353:SF5">
    <property type="entry name" value="IM:7138535"/>
    <property type="match status" value="1"/>
</dbReference>
<name>A0A8S4BV63_9TELE</name>
<proteinExistence type="inferred from homology"/>
<evidence type="ECO:0000256" key="2">
    <source>
        <dbReference type="SAM" id="MobiDB-lite"/>
    </source>
</evidence>
<feature type="compositionally biased region" description="Basic residues" evidence="2">
    <location>
        <begin position="332"/>
        <end position="346"/>
    </location>
</feature>
<organism evidence="3 4">
    <name type="scientific">Menidia menidia</name>
    <name type="common">Atlantic silverside</name>
    <dbReference type="NCBI Taxonomy" id="238744"/>
    <lineage>
        <taxon>Eukaryota</taxon>
        <taxon>Metazoa</taxon>
        <taxon>Chordata</taxon>
        <taxon>Craniata</taxon>
        <taxon>Vertebrata</taxon>
        <taxon>Euteleostomi</taxon>
        <taxon>Actinopterygii</taxon>
        <taxon>Neopterygii</taxon>
        <taxon>Teleostei</taxon>
        <taxon>Neoteleostei</taxon>
        <taxon>Acanthomorphata</taxon>
        <taxon>Ovalentaria</taxon>
        <taxon>Atherinomorphae</taxon>
        <taxon>Atheriniformes</taxon>
        <taxon>Atherinopsidae</taxon>
        <taxon>Menidiinae</taxon>
        <taxon>Menidia</taxon>
    </lineage>
</organism>
<dbReference type="Proteomes" id="UP000677803">
    <property type="component" value="Unassembled WGS sequence"/>
</dbReference>
<dbReference type="AlphaFoldDB" id="A0A8S4BV63"/>